<dbReference type="InterPro" id="IPR003395">
    <property type="entry name" value="RecF/RecN/SMC_N"/>
</dbReference>
<dbReference type="GO" id="GO:0051301">
    <property type="term" value="P:cell division"/>
    <property type="evidence" value="ECO:0007669"/>
    <property type="project" value="UniProtKB-KW"/>
</dbReference>
<dbReference type="Gene3D" id="1.20.1060.20">
    <property type="match status" value="1"/>
</dbReference>
<evidence type="ECO:0000256" key="5">
    <source>
        <dbReference type="ARBA" id="ARBA00022776"/>
    </source>
</evidence>
<evidence type="ECO:0000313" key="15">
    <source>
        <dbReference type="EMBL" id="KAJ1613510.1"/>
    </source>
</evidence>
<feature type="coiled-coil region" evidence="12">
    <location>
        <begin position="1091"/>
        <end position="1128"/>
    </location>
</feature>
<keyword evidence="7 12" id="KW-0175">Coiled coil</keyword>
<dbReference type="PANTHER" id="PTHR18937">
    <property type="entry name" value="STRUCTURAL MAINTENANCE OF CHROMOSOMES SMC FAMILY MEMBER"/>
    <property type="match status" value="1"/>
</dbReference>
<dbReference type="InterPro" id="IPR036277">
    <property type="entry name" value="SMC_hinge_sf"/>
</dbReference>
<evidence type="ECO:0000256" key="7">
    <source>
        <dbReference type="ARBA" id="ARBA00023054"/>
    </source>
</evidence>
<feature type="coiled-coil region" evidence="12">
    <location>
        <begin position="808"/>
        <end position="976"/>
    </location>
</feature>
<evidence type="ECO:0000256" key="2">
    <source>
        <dbReference type="ARBA" id="ARBA00006005"/>
    </source>
</evidence>
<evidence type="ECO:0000256" key="12">
    <source>
        <dbReference type="SAM" id="Coils"/>
    </source>
</evidence>
<protein>
    <recommendedName>
        <fullName evidence="11">Structural maintenance of chromosomes protein</fullName>
    </recommendedName>
</protein>
<evidence type="ECO:0000256" key="6">
    <source>
        <dbReference type="ARBA" id="ARBA00022840"/>
    </source>
</evidence>
<keyword evidence="6" id="KW-0067">ATP-binding</keyword>
<dbReference type="Gene3D" id="3.30.70.1620">
    <property type="match status" value="1"/>
</dbReference>
<dbReference type="Gene3D" id="3.40.50.300">
    <property type="entry name" value="P-loop containing nucleotide triphosphate hydrolases"/>
    <property type="match status" value="2"/>
</dbReference>
<evidence type="ECO:0000256" key="4">
    <source>
        <dbReference type="ARBA" id="ARBA00022741"/>
    </source>
</evidence>
<dbReference type="SUPFAM" id="SSF52540">
    <property type="entry name" value="P-loop containing nucleoside triphosphate hydrolases"/>
    <property type="match status" value="1"/>
</dbReference>
<evidence type="ECO:0000256" key="13">
    <source>
        <dbReference type="SAM" id="MobiDB-lite"/>
    </source>
</evidence>
<evidence type="ECO:0000256" key="8">
    <source>
        <dbReference type="ARBA" id="ARBA00023067"/>
    </source>
</evidence>
<dbReference type="InterPro" id="IPR024704">
    <property type="entry name" value="SMC"/>
</dbReference>
<comment type="caution">
    <text evidence="15">The sequence shown here is derived from an EMBL/GenBank/DDBJ whole genome shotgun (WGS) entry which is preliminary data.</text>
</comment>
<dbReference type="EMBL" id="JAPCXC010000002">
    <property type="protein sequence ID" value="KAJ1613510.1"/>
    <property type="molecule type" value="Genomic_DNA"/>
</dbReference>
<dbReference type="SUPFAM" id="SSF75553">
    <property type="entry name" value="Smc hinge domain"/>
    <property type="match status" value="1"/>
</dbReference>
<accession>A0A9D5DJB5</accession>
<dbReference type="Pfam" id="PF02463">
    <property type="entry name" value="SMC_N"/>
    <property type="match status" value="1"/>
</dbReference>
<keyword evidence="9 11" id="KW-0539">Nucleus</keyword>
<keyword evidence="3" id="KW-0132">Cell division</keyword>
<feature type="region of interest" description="Disordered" evidence="13">
    <location>
        <begin position="785"/>
        <end position="806"/>
    </location>
</feature>
<dbReference type="PANTHER" id="PTHR18937:SF172">
    <property type="entry name" value="STRUCTURAL MAINTENANCE OF CHROMOSOMES PROTEIN"/>
    <property type="match status" value="1"/>
</dbReference>
<dbReference type="InterPro" id="IPR010935">
    <property type="entry name" value="SMC_hinge"/>
</dbReference>
<evidence type="ECO:0000256" key="10">
    <source>
        <dbReference type="ARBA" id="ARBA00023306"/>
    </source>
</evidence>
<dbReference type="Proteomes" id="UP001067231">
    <property type="component" value="Unassembled WGS sequence"/>
</dbReference>
<evidence type="ECO:0000256" key="1">
    <source>
        <dbReference type="ARBA" id="ARBA00004123"/>
    </source>
</evidence>
<evidence type="ECO:0000259" key="14">
    <source>
        <dbReference type="SMART" id="SM00968"/>
    </source>
</evidence>
<name>A0A9D5DJB5_9CRYT</name>
<evidence type="ECO:0000256" key="3">
    <source>
        <dbReference type="ARBA" id="ARBA00022618"/>
    </source>
</evidence>
<dbReference type="GO" id="GO:0005634">
    <property type="term" value="C:nucleus"/>
    <property type="evidence" value="ECO:0007669"/>
    <property type="project" value="UniProtKB-SubCell"/>
</dbReference>
<dbReference type="GO" id="GO:0016887">
    <property type="term" value="F:ATP hydrolysis activity"/>
    <property type="evidence" value="ECO:0007669"/>
    <property type="project" value="InterPro"/>
</dbReference>
<dbReference type="OrthoDB" id="5575062at2759"/>
<comment type="similarity">
    <text evidence="2">Belongs to the SMC family. SMC4 subfamily.</text>
</comment>
<evidence type="ECO:0000256" key="9">
    <source>
        <dbReference type="ARBA" id="ARBA00023242"/>
    </source>
</evidence>
<keyword evidence="4" id="KW-0547">Nucleotide-binding</keyword>
<keyword evidence="5" id="KW-0498">Mitosis</keyword>
<dbReference type="PIRSF" id="PIRSF005719">
    <property type="entry name" value="SMC"/>
    <property type="match status" value="1"/>
</dbReference>
<evidence type="ECO:0000256" key="11">
    <source>
        <dbReference type="PIRNR" id="PIRNR005719"/>
    </source>
</evidence>
<dbReference type="Pfam" id="PF06470">
    <property type="entry name" value="SMC_hinge"/>
    <property type="match status" value="1"/>
</dbReference>
<organism evidence="15">
    <name type="scientific">Cryptosporidium canis</name>
    <dbReference type="NCBI Taxonomy" id="195482"/>
    <lineage>
        <taxon>Eukaryota</taxon>
        <taxon>Sar</taxon>
        <taxon>Alveolata</taxon>
        <taxon>Apicomplexa</taxon>
        <taxon>Conoidasida</taxon>
        <taxon>Coccidia</taxon>
        <taxon>Eucoccidiorida</taxon>
        <taxon>Eimeriorina</taxon>
        <taxon>Cryptosporidiidae</taxon>
        <taxon>Cryptosporidium</taxon>
    </lineage>
</organism>
<proteinExistence type="inferred from homology"/>
<feature type="coiled-coil region" evidence="12">
    <location>
        <begin position="209"/>
        <end position="415"/>
    </location>
</feature>
<feature type="coiled-coil region" evidence="12">
    <location>
        <begin position="733"/>
        <end position="781"/>
    </location>
</feature>
<gene>
    <name evidence="15" type="ORF">OJ253_164</name>
</gene>
<feature type="region of interest" description="Disordered" evidence="13">
    <location>
        <begin position="1280"/>
        <end position="1302"/>
    </location>
</feature>
<feature type="domain" description="SMC hinge" evidence="14">
    <location>
        <begin position="563"/>
        <end position="680"/>
    </location>
</feature>
<reference evidence="15" key="1">
    <citation type="submission" date="2022-10" db="EMBL/GenBank/DDBJ databases">
        <title>Adaptive evolution leads to modifications in subtelomeric GC content in a zoonotic Cryptosporidium species.</title>
        <authorList>
            <person name="Li J."/>
            <person name="Feng Y."/>
            <person name="Xiao L."/>
        </authorList>
    </citation>
    <scope>NUCLEOTIDE SEQUENCE</scope>
    <source>
        <strain evidence="15">33844</strain>
    </source>
</reference>
<dbReference type="SMART" id="SM00968">
    <property type="entry name" value="SMC_hinge"/>
    <property type="match status" value="1"/>
</dbReference>
<sequence>MENVEISGSRIIGGEQEKPRLIIHKIVLENFKSYGGNKVIGPFHKSFTAIVGPNGSGKSNVIDAMLFVFGKRAKHMRLNKVSELIHNSKHYPNNDKASVAVHFKEIIDIPGDDHTYRVVPDSEIVIKREVQKNSEQTKYYINDKLSSYQEVTKLLSRKGTDLEHNRFLILQGEVELIAQMKPKSTNSNEDGLLEYIEDIIGSSRYIPDIEKHSMELEQFNELRQEKLNRFKIAEKELNALKGPYNMAIEFFTLEREIHIAKLLLHMEEQRDAIKQLNSLKDEQGKMVGLKGDLAQQKKTIEDQKAELETENKETSSKISQLKVGLDRKENEFKNILLKDEELRATLKNSKKRLAKLEESKEVERKSIPELEQKIVDLEDLIRKKQKQLPKLTKDLESAQEKLELLQKNVKDGIEETRKKKDKSEQGLAPLQKQILEIQRSHDMLNVELEILKQRQENYEDSKKKKEMTAKRIQTLQKQNKDLSKNLKDKRALLDEKTNRLEDIQKELRENHQLLAVKKIELDEARSLLASSTHLETKTVSESKKSNAKLTLSETVTKHFSKKSGFYGRLGDLGTVDNEFQLALASSISQIENIVVQTTEDAQEVVNYVRKSNLGRISCIILEKLSPSLIQNMEKPFKAPDGSKRFFDLVKFKDPKFKIAWYFAMRDTLVVDNLDTASKISYNGKQRWRVVTLNGELIDSSGTMTGGGANISVARHASKKGGEKAADIPTPEKVKMLEKNFEECQNKCNQLKSECKSLEDQIQNVKNEINDCSIALEKAKIELSSIEETEKSRSNDPSDFDQELNMDSNEATKSEIARLESEISGLKKQISTLELSLKQKQEVVDRYTKEMNEIGGPEMKCQSELVNELTKNIGALEGEINKSQVEISLSEKKKLKAIDSIEQFESKTKSLKESIERTEAELVSLEEVALKIMEDKKQVEEELNALLNENASFQTKLEEFEKEIERVEFREVEISNKLDEISKKISEVELQSIRQLQKKLQKVRSDASCIPSIPEIECESAESAKDAELESLKTKFLEQDVQDAEYEKILGEMTFARLKPHIESLQLQLQTICDQYSNEGPTKQFRPSPDVFSQYSAQLQLFNNRNQEVEEATNARDESRRQLDTVRQARHSEFISGFRVIASQLKEIYQMITLGGDAELELIDSVDPFSDGIIFSVRPPKKSWRPIHNLSGGEKTLSSLALVFALHQFRPSPLYFMDEVDAALDFRNVSIIATFIKEKTKNAQFIVVSLRNHMFEMADRLVGIYKTFDITKSVSILPDNYSGSKTKNAPDGEVGEENIQTNS</sequence>
<dbReference type="FunFam" id="3.40.50.300:FF:000481">
    <property type="entry name" value="Structural maintenance of chromosomes 4"/>
    <property type="match status" value="1"/>
</dbReference>
<feature type="coiled-coil region" evidence="12">
    <location>
        <begin position="441"/>
        <end position="513"/>
    </location>
</feature>
<dbReference type="GO" id="GO:0000796">
    <property type="term" value="C:condensin complex"/>
    <property type="evidence" value="ECO:0007669"/>
    <property type="project" value="TreeGrafter"/>
</dbReference>
<dbReference type="Gene3D" id="1.10.287.1490">
    <property type="match status" value="1"/>
</dbReference>
<dbReference type="GO" id="GO:0005524">
    <property type="term" value="F:ATP binding"/>
    <property type="evidence" value="ECO:0007669"/>
    <property type="project" value="UniProtKB-KW"/>
</dbReference>
<dbReference type="GO" id="GO:0007076">
    <property type="term" value="P:mitotic chromosome condensation"/>
    <property type="evidence" value="ECO:0007669"/>
    <property type="project" value="TreeGrafter"/>
</dbReference>
<comment type="subcellular location">
    <subcellularLocation>
        <location evidence="1 11">Nucleus</location>
    </subcellularLocation>
</comment>
<keyword evidence="10" id="KW-0131">Cell cycle</keyword>
<keyword evidence="8" id="KW-0226">DNA condensation</keyword>
<dbReference type="InterPro" id="IPR027417">
    <property type="entry name" value="P-loop_NTPase"/>
</dbReference>